<gene>
    <name evidence="1" type="ORF">GUJ93_ZPchr0010g8723</name>
</gene>
<reference evidence="1" key="1">
    <citation type="journal article" date="2021" name="bioRxiv">
        <title>Whole Genome Assembly and Annotation of Northern Wild Rice, Zizania palustris L., Supports a Whole Genome Duplication in the Zizania Genus.</title>
        <authorList>
            <person name="Haas M."/>
            <person name="Kono T."/>
            <person name="Macchietto M."/>
            <person name="Millas R."/>
            <person name="McGilp L."/>
            <person name="Shao M."/>
            <person name="Duquette J."/>
            <person name="Hirsch C.N."/>
            <person name="Kimball J."/>
        </authorList>
    </citation>
    <scope>NUCLEOTIDE SEQUENCE</scope>
    <source>
        <tissue evidence="1">Fresh leaf tissue</tissue>
    </source>
</reference>
<reference evidence="1" key="2">
    <citation type="submission" date="2021-02" db="EMBL/GenBank/DDBJ databases">
        <authorList>
            <person name="Kimball J.A."/>
            <person name="Haas M.W."/>
            <person name="Macchietto M."/>
            <person name="Kono T."/>
            <person name="Duquette J."/>
            <person name="Shao M."/>
        </authorList>
    </citation>
    <scope>NUCLEOTIDE SEQUENCE</scope>
    <source>
        <tissue evidence="1">Fresh leaf tissue</tissue>
    </source>
</reference>
<sequence length="76" mass="8289">MKVEPLQGSSSSLDLRRFETILDGEGVQPSEMPSQAPPEQRKVLHRKQAAAASAVIAFNQHSHQVFSLGVLVLQLP</sequence>
<proteinExistence type="predicted"/>
<name>A0A8J5WFC5_ZIZPA</name>
<keyword evidence="2" id="KW-1185">Reference proteome</keyword>
<dbReference type="AlphaFoldDB" id="A0A8J5WFC5"/>
<comment type="caution">
    <text evidence="1">The sequence shown here is derived from an EMBL/GenBank/DDBJ whole genome shotgun (WGS) entry which is preliminary data.</text>
</comment>
<evidence type="ECO:0000313" key="2">
    <source>
        <dbReference type="Proteomes" id="UP000729402"/>
    </source>
</evidence>
<protein>
    <submittedName>
        <fullName evidence="1">Uncharacterized protein</fullName>
    </submittedName>
</protein>
<dbReference type="EMBL" id="JAAALK010000082">
    <property type="protein sequence ID" value="KAG8088501.1"/>
    <property type="molecule type" value="Genomic_DNA"/>
</dbReference>
<organism evidence="1 2">
    <name type="scientific">Zizania palustris</name>
    <name type="common">Northern wild rice</name>
    <dbReference type="NCBI Taxonomy" id="103762"/>
    <lineage>
        <taxon>Eukaryota</taxon>
        <taxon>Viridiplantae</taxon>
        <taxon>Streptophyta</taxon>
        <taxon>Embryophyta</taxon>
        <taxon>Tracheophyta</taxon>
        <taxon>Spermatophyta</taxon>
        <taxon>Magnoliopsida</taxon>
        <taxon>Liliopsida</taxon>
        <taxon>Poales</taxon>
        <taxon>Poaceae</taxon>
        <taxon>BOP clade</taxon>
        <taxon>Oryzoideae</taxon>
        <taxon>Oryzeae</taxon>
        <taxon>Zizaniinae</taxon>
        <taxon>Zizania</taxon>
    </lineage>
</organism>
<evidence type="ECO:0000313" key="1">
    <source>
        <dbReference type="EMBL" id="KAG8088501.1"/>
    </source>
</evidence>
<dbReference type="Proteomes" id="UP000729402">
    <property type="component" value="Unassembled WGS sequence"/>
</dbReference>
<accession>A0A8J5WFC5</accession>